<protein>
    <submittedName>
        <fullName evidence="2">Uncharacterized protein</fullName>
    </submittedName>
</protein>
<organism evidence="2 3">
    <name type="scientific">Limosilactobacillus oris PB013-T2-3</name>
    <dbReference type="NCBI Taxonomy" id="908339"/>
    <lineage>
        <taxon>Bacteria</taxon>
        <taxon>Bacillati</taxon>
        <taxon>Bacillota</taxon>
        <taxon>Bacilli</taxon>
        <taxon>Lactobacillales</taxon>
        <taxon>Lactobacillaceae</taxon>
        <taxon>Limosilactobacillus</taxon>
    </lineage>
</organism>
<keyword evidence="1" id="KW-0472">Membrane</keyword>
<dbReference type="Proteomes" id="UP000003070">
    <property type="component" value="Unassembled WGS sequence"/>
</dbReference>
<evidence type="ECO:0000256" key="1">
    <source>
        <dbReference type="SAM" id="Phobius"/>
    </source>
</evidence>
<comment type="caution">
    <text evidence="2">The sequence shown here is derived from an EMBL/GenBank/DDBJ whole genome shotgun (WGS) entry which is preliminary data.</text>
</comment>
<keyword evidence="1" id="KW-1133">Transmembrane helix</keyword>
<name>E3C5T9_9LACO</name>
<gene>
    <name evidence="2" type="ORF">HMPREF9265_1660</name>
</gene>
<evidence type="ECO:0000313" key="3">
    <source>
        <dbReference type="Proteomes" id="UP000003070"/>
    </source>
</evidence>
<feature type="transmembrane region" description="Helical" evidence="1">
    <location>
        <begin position="29"/>
        <end position="44"/>
    </location>
</feature>
<reference evidence="2 3" key="1">
    <citation type="submission" date="2010-10" db="EMBL/GenBank/DDBJ databases">
        <authorList>
            <person name="Durkin A.S."/>
            <person name="Madupu R."/>
            <person name="Torralba M."/>
            <person name="Gillis M."/>
            <person name="Methe B."/>
            <person name="Sutton G."/>
            <person name="Nelson K.E."/>
        </authorList>
    </citation>
    <scope>NUCLEOTIDE SEQUENCE [LARGE SCALE GENOMIC DNA]</scope>
    <source>
        <strain evidence="2 3">PB013-T2-3</strain>
    </source>
</reference>
<proteinExistence type="predicted"/>
<sequence>MLAACCFLKAGVVGMKGISKLFLKKVKKVYVILHYIVCYMLIMYI</sequence>
<dbReference type="eggNOG" id="ENOG5030BP5">
    <property type="taxonomic scope" value="Bacteria"/>
</dbReference>
<keyword evidence="1" id="KW-0812">Transmembrane</keyword>
<dbReference type="EMBL" id="AEKL01000010">
    <property type="protein sequence ID" value="EFQ53908.1"/>
    <property type="molecule type" value="Genomic_DNA"/>
</dbReference>
<dbReference type="AlphaFoldDB" id="E3C5T9"/>
<evidence type="ECO:0000313" key="2">
    <source>
        <dbReference type="EMBL" id="EFQ53908.1"/>
    </source>
</evidence>
<accession>E3C5T9</accession>